<dbReference type="STRING" id="1306519.BIW12_01755"/>
<reference evidence="3 4" key="1">
    <citation type="submission" date="2016-10" db="EMBL/GenBank/DDBJ databases">
        <title>Complete Genome Sequence of Flavobacterium sp. PK15.</title>
        <authorList>
            <person name="Ekwe A."/>
            <person name="Kim S.B."/>
        </authorList>
    </citation>
    <scope>NUCLEOTIDE SEQUENCE [LARGE SCALE GENOMIC DNA]</scope>
    <source>
        <strain evidence="3 4">PK15</strain>
    </source>
</reference>
<protein>
    <recommendedName>
        <fullName evidence="2">CAAX prenyl protease 2/Lysostaphin resistance protein A-like domain-containing protein</fullName>
    </recommendedName>
</protein>
<keyword evidence="1" id="KW-1133">Transmembrane helix</keyword>
<feature type="transmembrane region" description="Helical" evidence="1">
    <location>
        <begin position="49"/>
        <end position="67"/>
    </location>
</feature>
<proteinExistence type="predicted"/>
<dbReference type="GO" id="GO:0004175">
    <property type="term" value="F:endopeptidase activity"/>
    <property type="evidence" value="ECO:0007669"/>
    <property type="project" value="UniProtKB-ARBA"/>
</dbReference>
<evidence type="ECO:0000313" key="4">
    <source>
        <dbReference type="Proteomes" id="UP000178198"/>
    </source>
</evidence>
<dbReference type="PANTHER" id="PTHR36435">
    <property type="entry name" value="SLR1288 PROTEIN"/>
    <property type="match status" value="1"/>
</dbReference>
<sequence>MKTSQRRKTALILISMSIPMFIPLLMQMLGYRLVIFNNIGLDENNLAPWYAWITALVVTLLYVLYTFKKIPFVYEMQKEVSLFKLIGLLSVIGGLIEELVFRQWLMDVLDSKGYGIIIQILISGILFALIHIAWVIFSRDKKFLFGAFISTFLLGTLLAIVYLIGNRNVGPCIISHALINIIIEPWLLLAAISKDWKTKRASIAQL</sequence>
<dbReference type="InterPro" id="IPR003675">
    <property type="entry name" value="Rce1/LyrA-like_dom"/>
</dbReference>
<dbReference type="EMBL" id="CP017774">
    <property type="protein sequence ID" value="AOZ98265.1"/>
    <property type="molecule type" value="Genomic_DNA"/>
</dbReference>
<keyword evidence="4" id="KW-1185">Reference proteome</keyword>
<accession>A0A1D9P818</accession>
<feature type="transmembrane region" description="Helical" evidence="1">
    <location>
        <begin position="171"/>
        <end position="192"/>
    </location>
</feature>
<dbReference type="Pfam" id="PF02517">
    <property type="entry name" value="Rce1-like"/>
    <property type="match status" value="1"/>
</dbReference>
<feature type="transmembrane region" description="Helical" evidence="1">
    <location>
        <begin position="116"/>
        <end position="137"/>
    </location>
</feature>
<name>A0A1D9P818_9FLAO</name>
<dbReference type="OrthoDB" id="9779573at2"/>
<keyword evidence="1" id="KW-0472">Membrane</keyword>
<keyword evidence="1" id="KW-0812">Transmembrane</keyword>
<dbReference type="PANTHER" id="PTHR36435:SF1">
    <property type="entry name" value="CAAX AMINO TERMINAL PROTEASE FAMILY PROTEIN"/>
    <property type="match status" value="1"/>
</dbReference>
<dbReference type="GO" id="GO:0080120">
    <property type="term" value="P:CAAX-box protein maturation"/>
    <property type="evidence" value="ECO:0007669"/>
    <property type="project" value="UniProtKB-ARBA"/>
</dbReference>
<feature type="domain" description="CAAX prenyl protease 2/Lysostaphin resistance protein A-like" evidence="2">
    <location>
        <begin position="84"/>
        <end position="182"/>
    </location>
</feature>
<dbReference type="KEGG" id="fcm:BIW12_01755"/>
<feature type="transmembrane region" description="Helical" evidence="1">
    <location>
        <begin position="9"/>
        <end position="29"/>
    </location>
</feature>
<feature type="transmembrane region" description="Helical" evidence="1">
    <location>
        <begin position="79"/>
        <end position="96"/>
    </location>
</feature>
<evidence type="ECO:0000259" key="2">
    <source>
        <dbReference type="Pfam" id="PF02517"/>
    </source>
</evidence>
<dbReference type="Proteomes" id="UP000178198">
    <property type="component" value="Chromosome"/>
</dbReference>
<dbReference type="AlphaFoldDB" id="A0A1D9P818"/>
<gene>
    <name evidence="3" type="ORF">BIW12_01755</name>
</gene>
<evidence type="ECO:0000313" key="3">
    <source>
        <dbReference type="EMBL" id="AOZ98265.1"/>
    </source>
</evidence>
<dbReference type="RefSeq" id="WP_071183534.1">
    <property type="nucleotide sequence ID" value="NZ_CP017774.1"/>
</dbReference>
<evidence type="ECO:0000256" key="1">
    <source>
        <dbReference type="SAM" id="Phobius"/>
    </source>
</evidence>
<organism evidence="3 4">
    <name type="scientific">Flavobacterium commune</name>
    <dbReference type="NCBI Taxonomy" id="1306519"/>
    <lineage>
        <taxon>Bacteria</taxon>
        <taxon>Pseudomonadati</taxon>
        <taxon>Bacteroidota</taxon>
        <taxon>Flavobacteriia</taxon>
        <taxon>Flavobacteriales</taxon>
        <taxon>Flavobacteriaceae</taxon>
        <taxon>Flavobacterium</taxon>
    </lineage>
</organism>
<dbReference type="InterPro" id="IPR052710">
    <property type="entry name" value="CAAX_protease"/>
</dbReference>
<feature type="transmembrane region" description="Helical" evidence="1">
    <location>
        <begin position="144"/>
        <end position="165"/>
    </location>
</feature>